<protein>
    <submittedName>
        <fullName evidence="1">Uncharacterized protein</fullName>
    </submittedName>
</protein>
<proteinExistence type="predicted"/>
<name>A0A383CQ31_9ZZZZ</name>
<dbReference type="EMBL" id="UINC01210323">
    <property type="protein sequence ID" value="SVE33738.1"/>
    <property type="molecule type" value="Genomic_DNA"/>
</dbReference>
<evidence type="ECO:0000313" key="1">
    <source>
        <dbReference type="EMBL" id="SVE33738.1"/>
    </source>
</evidence>
<gene>
    <name evidence="1" type="ORF">METZ01_LOCUS486592</name>
</gene>
<dbReference type="AlphaFoldDB" id="A0A383CQ31"/>
<feature type="non-terminal residue" evidence="1">
    <location>
        <position position="1"/>
    </location>
</feature>
<sequence length="83" mass="8961">VQTTTKEPLEGAAALSVLEGVTELLVAKGRNVLRFDLEAEPLENDALLDLLLGRSGKLRAPTLRSGTRLLVGYNQELFEGSLL</sequence>
<dbReference type="Pfam" id="PF03960">
    <property type="entry name" value="ArsC"/>
    <property type="match status" value="1"/>
</dbReference>
<accession>A0A383CQ31</accession>
<dbReference type="InterPro" id="IPR006660">
    <property type="entry name" value="Arsenate_reductase-like"/>
</dbReference>
<organism evidence="1">
    <name type="scientific">marine metagenome</name>
    <dbReference type="NCBI Taxonomy" id="408172"/>
    <lineage>
        <taxon>unclassified sequences</taxon>
        <taxon>metagenomes</taxon>
        <taxon>ecological metagenomes</taxon>
    </lineage>
</organism>
<reference evidence="1" key="1">
    <citation type="submission" date="2018-05" db="EMBL/GenBank/DDBJ databases">
        <authorList>
            <person name="Lanie J.A."/>
            <person name="Ng W.-L."/>
            <person name="Kazmierczak K.M."/>
            <person name="Andrzejewski T.M."/>
            <person name="Davidsen T.M."/>
            <person name="Wayne K.J."/>
            <person name="Tettelin H."/>
            <person name="Glass J.I."/>
            <person name="Rusch D."/>
            <person name="Podicherti R."/>
            <person name="Tsui H.-C.T."/>
            <person name="Winkler M.E."/>
        </authorList>
    </citation>
    <scope>NUCLEOTIDE SEQUENCE</scope>
</reference>
<dbReference type="Gene3D" id="3.40.30.10">
    <property type="entry name" value="Glutaredoxin"/>
    <property type="match status" value="1"/>
</dbReference>